<name>W6Y296_COCC2</name>
<dbReference type="RefSeq" id="XP_007713951.1">
    <property type="nucleotide sequence ID" value="XM_007715761.1"/>
</dbReference>
<dbReference type="AlphaFoldDB" id="W6Y296"/>
<dbReference type="KEGG" id="bze:COCCADRAFT_100518"/>
<gene>
    <name evidence="2" type="ORF">COCCADRAFT_100518</name>
</gene>
<sequence length="54" mass="6444">RDPHFPPPIYSFPNSHTSHKPRHDCCKHVNSRIEKKGEQVMHKGRKEKTKEKRV</sequence>
<proteinExistence type="predicted"/>
<evidence type="ECO:0000313" key="2">
    <source>
        <dbReference type="EMBL" id="EUC31735.1"/>
    </source>
</evidence>
<evidence type="ECO:0000256" key="1">
    <source>
        <dbReference type="SAM" id="MobiDB-lite"/>
    </source>
</evidence>
<dbReference type="Proteomes" id="UP000053841">
    <property type="component" value="Unassembled WGS sequence"/>
</dbReference>
<feature type="compositionally biased region" description="Pro residues" evidence="1">
    <location>
        <begin position="1"/>
        <end position="10"/>
    </location>
</feature>
<feature type="non-terminal residue" evidence="2">
    <location>
        <position position="1"/>
    </location>
</feature>
<dbReference type="HOGENOM" id="CLU_203561_0_0_1"/>
<dbReference type="EMBL" id="KI964652">
    <property type="protein sequence ID" value="EUC31735.1"/>
    <property type="molecule type" value="Genomic_DNA"/>
</dbReference>
<accession>W6Y296</accession>
<evidence type="ECO:0000313" key="3">
    <source>
        <dbReference type="Proteomes" id="UP000053841"/>
    </source>
</evidence>
<protein>
    <submittedName>
        <fullName evidence="2">Uncharacterized protein</fullName>
    </submittedName>
</protein>
<feature type="compositionally biased region" description="Basic and acidic residues" evidence="1">
    <location>
        <begin position="23"/>
        <end position="41"/>
    </location>
</feature>
<dbReference type="OrthoDB" id="3691840at2759"/>
<feature type="region of interest" description="Disordered" evidence="1">
    <location>
        <begin position="1"/>
        <end position="54"/>
    </location>
</feature>
<dbReference type="GeneID" id="19142171"/>
<keyword evidence="3" id="KW-1185">Reference proteome</keyword>
<reference evidence="2 3" key="1">
    <citation type="journal article" date="2013" name="PLoS Genet.">
        <title>Comparative genome structure, secondary metabolite, and effector coding capacity across Cochliobolus pathogens.</title>
        <authorList>
            <person name="Condon B.J."/>
            <person name="Leng Y."/>
            <person name="Wu D."/>
            <person name="Bushley K.E."/>
            <person name="Ohm R.A."/>
            <person name="Otillar R."/>
            <person name="Martin J."/>
            <person name="Schackwitz W."/>
            <person name="Grimwood J."/>
            <person name="MohdZainudin N."/>
            <person name="Xue C."/>
            <person name="Wang R."/>
            <person name="Manning V.A."/>
            <person name="Dhillon B."/>
            <person name="Tu Z.J."/>
            <person name="Steffenson B.J."/>
            <person name="Salamov A."/>
            <person name="Sun H."/>
            <person name="Lowry S."/>
            <person name="LaButti K."/>
            <person name="Han J."/>
            <person name="Copeland A."/>
            <person name="Lindquist E."/>
            <person name="Barry K."/>
            <person name="Schmutz J."/>
            <person name="Baker S.E."/>
            <person name="Ciuffetti L.M."/>
            <person name="Grigoriev I.V."/>
            <person name="Zhong S."/>
            <person name="Turgeon B.G."/>
        </authorList>
    </citation>
    <scope>NUCLEOTIDE SEQUENCE [LARGE SCALE GENOMIC DNA]</scope>
    <source>
        <strain evidence="2 3">26-R-13</strain>
    </source>
</reference>
<organism evidence="2 3">
    <name type="scientific">Cochliobolus carbonum (strain 26-R-13)</name>
    <name type="common">Maize leaf spot fungus</name>
    <name type="synonym">Bipolaris zeicola</name>
    <dbReference type="NCBI Taxonomy" id="930089"/>
    <lineage>
        <taxon>Eukaryota</taxon>
        <taxon>Fungi</taxon>
        <taxon>Dikarya</taxon>
        <taxon>Ascomycota</taxon>
        <taxon>Pezizomycotina</taxon>
        <taxon>Dothideomycetes</taxon>
        <taxon>Pleosporomycetidae</taxon>
        <taxon>Pleosporales</taxon>
        <taxon>Pleosporineae</taxon>
        <taxon>Pleosporaceae</taxon>
        <taxon>Bipolaris</taxon>
    </lineage>
</organism>